<comment type="function">
    <text evidence="1 6">Exhibits S-adenosyl-L-methionine-dependent methyltransferase activity.</text>
</comment>
<dbReference type="InterPro" id="IPR029063">
    <property type="entry name" value="SAM-dependent_MTases_sf"/>
</dbReference>
<evidence type="ECO:0000256" key="4">
    <source>
        <dbReference type="ARBA" id="ARBA00022679"/>
    </source>
</evidence>
<keyword evidence="4" id="KW-0808">Transferase</keyword>
<comment type="caution">
    <text evidence="7">The sequence shown here is derived from an EMBL/GenBank/DDBJ whole genome shotgun (WGS) entry which is preliminary data.</text>
</comment>
<dbReference type="EMBL" id="JAMTCP010000011">
    <property type="protein sequence ID" value="MCP2258888.1"/>
    <property type="molecule type" value="Genomic_DNA"/>
</dbReference>
<dbReference type="Pfam" id="PF04072">
    <property type="entry name" value="LCM"/>
    <property type="match status" value="1"/>
</dbReference>
<dbReference type="SUPFAM" id="SSF53335">
    <property type="entry name" value="S-adenosyl-L-methionine-dependent methyltransferases"/>
    <property type="match status" value="1"/>
</dbReference>
<dbReference type="PANTHER" id="PTHR43619">
    <property type="entry name" value="S-ADENOSYL-L-METHIONINE-DEPENDENT METHYLTRANSFERASE YKTD-RELATED"/>
    <property type="match status" value="1"/>
</dbReference>
<keyword evidence="8" id="KW-1185">Reference proteome</keyword>
<evidence type="ECO:0000256" key="1">
    <source>
        <dbReference type="ARBA" id="ARBA00003907"/>
    </source>
</evidence>
<sequence length="303" mass="32001">MTSHAGNTNTNTNTTSQASQTAVMAAAARAAHLLVDAEPRIFADTVAAALLGDRAEELLGYHRVHGAHPILAGARAQAVTRSRYTEDALAGAVRRGVTQYVVLGAGLDSFAYRSALADRLRVFEVDHPATQRGKRDALAAAGIAEPATLTFVPVDFETDSLADQLRRAGFDATRPAMVSWLGVTMYLTREALGQTLAVLGGFAPGSEIIADYILPAEMRDGAGAAYVSAVMSAAADGGEPWLTVLSPDAMSALLEEHGFVVVEHVGQRDSVDAALWERTDALRPAELANLVRARVGERRNPAS</sequence>
<dbReference type="Proteomes" id="UP001205311">
    <property type="component" value="Unassembled WGS sequence"/>
</dbReference>
<dbReference type="NCBIfam" id="TIGR00027">
    <property type="entry name" value="mthyl_TIGR00027"/>
    <property type="match status" value="1"/>
</dbReference>
<dbReference type="InterPro" id="IPR011610">
    <property type="entry name" value="SAM_mthyl_Trfase_ML2640-like"/>
</dbReference>
<comment type="similarity">
    <text evidence="2 6">Belongs to the UPF0677 family.</text>
</comment>
<dbReference type="EC" id="2.1.1.-" evidence="6"/>
<gene>
    <name evidence="7" type="ORF">LX15_002586</name>
</gene>
<organism evidence="7 8">
    <name type="scientific">Streptoalloteichus tenebrarius (strain ATCC 17920 / DSM 40477 / JCM 4838 / CBS 697.72 / NBRC 16177 / NCIMB 11028 / NRRL B-12390 / A12253. 1 / ISP 5477)</name>
    <name type="common">Streptomyces tenebrarius</name>
    <dbReference type="NCBI Taxonomy" id="1933"/>
    <lineage>
        <taxon>Bacteria</taxon>
        <taxon>Bacillati</taxon>
        <taxon>Actinomycetota</taxon>
        <taxon>Actinomycetes</taxon>
        <taxon>Pseudonocardiales</taxon>
        <taxon>Pseudonocardiaceae</taxon>
        <taxon>Streptoalloteichus</taxon>
    </lineage>
</organism>
<accession>A0ABT1HTN5</accession>
<keyword evidence="5 6" id="KW-0949">S-adenosyl-L-methionine</keyword>
<evidence type="ECO:0000313" key="7">
    <source>
        <dbReference type="EMBL" id="MCP2258888.1"/>
    </source>
</evidence>
<keyword evidence="3 6" id="KW-0489">Methyltransferase</keyword>
<dbReference type="GO" id="GO:0008168">
    <property type="term" value="F:methyltransferase activity"/>
    <property type="evidence" value="ECO:0007669"/>
    <property type="project" value="UniProtKB-KW"/>
</dbReference>
<dbReference type="GO" id="GO:0032259">
    <property type="term" value="P:methylation"/>
    <property type="evidence" value="ECO:0007669"/>
    <property type="project" value="UniProtKB-KW"/>
</dbReference>
<proteinExistence type="inferred from homology"/>
<name>A0ABT1HTN5_STRSD</name>
<evidence type="ECO:0000256" key="3">
    <source>
        <dbReference type="ARBA" id="ARBA00022603"/>
    </source>
</evidence>
<dbReference type="RefSeq" id="WP_253669799.1">
    <property type="nucleotide sequence ID" value="NZ_JAMTCP010000011.1"/>
</dbReference>
<evidence type="ECO:0000256" key="6">
    <source>
        <dbReference type="RuleBase" id="RU362030"/>
    </source>
</evidence>
<dbReference type="Gene3D" id="3.40.50.150">
    <property type="entry name" value="Vaccinia Virus protein VP39"/>
    <property type="match status" value="1"/>
</dbReference>
<protein>
    <recommendedName>
        <fullName evidence="6">S-adenosyl-L-methionine-dependent methyltransferase</fullName>
        <ecNumber evidence="6">2.1.1.-</ecNumber>
    </recommendedName>
</protein>
<dbReference type="PANTHER" id="PTHR43619:SF2">
    <property type="entry name" value="S-ADENOSYL-L-METHIONINE-DEPENDENT METHYLTRANSFERASES SUPERFAMILY PROTEIN"/>
    <property type="match status" value="1"/>
</dbReference>
<evidence type="ECO:0000256" key="2">
    <source>
        <dbReference type="ARBA" id="ARBA00008138"/>
    </source>
</evidence>
<reference evidence="7 8" key="1">
    <citation type="submission" date="2022-06" db="EMBL/GenBank/DDBJ databases">
        <title>Genomic Encyclopedia of Archaeal and Bacterial Type Strains, Phase II (KMG-II): from individual species to whole genera.</title>
        <authorList>
            <person name="Goeker M."/>
        </authorList>
    </citation>
    <scope>NUCLEOTIDE SEQUENCE [LARGE SCALE GENOMIC DNA]</scope>
    <source>
        <strain evidence="7 8">DSM 40477</strain>
    </source>
</reference>
<evidence type="ECO:0000256" key="5">
    <source>
        <dbReference type="ARBA" id="ARBA00022691"/>
    </source>
</evidence>
<dbReference type="InterPro" id="IPR007213">
    <property type="entry name" value="Ppm1/Ppm2/Tcmp"/>
</dbReference>
<evidence type="ECO:0000313" key="8">
    <source>
        <dbReference type="Proteomes" id="UP001205311"/>
    </source>
</evidence>